<dbReference type="GO" id="GO:0016829">
    <property type="term" value="F:lyase activity"/>
    <property type="evidence" value="ECO:0007669"/>
    <property type="project" value="UniProtKB-KW"/>
</dbReference>
<protein>
    <submittedName>
        <fullName evidence="3">Mandelate racemase/muconate lactonizing protein</fullName>
    </submittedName>
</protein>
<dbReference type="SUPFAM" id="SSF51604">
    <property type="entry name" value="Enolase C-terminal domain-like"/>
    <property type="match status" value="1"/>
</dbReference>
<dbReference type="SFLD" id="SFLDS00001">
    <property type="entry name" value="Enolase"/>
    <property type="match status" value="1"/>
</dbReference>
<dbReference type="Pfam" id="PF13378">
    <property type="entry name" value="MR_MLE_C"/>
    <property type="match status" value="1"/>
</dbReference>
<dbReference type="InterPro" id="IPR013342">
    <property type="entry name" value="Mandelate_racemase_C"/>
</dbReference>
<dbReference type="PANTHER" id="PTHR48080:SF2">
    <property type="entry name" value="D-GALACTONATE DEHYDRATASE"/>
    <property type="match status" value="1"/>
</dbReference>
<organism evidence="3 4">
    <name type="scientific">Cephaloticoccus capnophilus</name>
    <dbReference type="NCBI Taxonomy" id="1548208"/>
    <lineage>
        <taxon>Bacteria</taxon>
        <taxon>Pseudomonadati</taxon>
        <taxon>Verrucomicrobiota</taxon>
        <taxon>Opitutia</taxon>
        <taxon>Opitutales</taxon>
        <taxon>Opitutaceae</taxon>
        <taxon>Cephaloticoccus</taxon>
    </lineage>
</organism>
<dbReference type="InterPro" id="IPR013341">
    <property type="entry name" value="Mandelate_racemase_N_dom"/>
</dbReference>
<keyword evidence="1" id="KW-0456">Lyase</keyword>
<accession>A0A139SIS1</accession>
<comment type="caution">
    <text evidence="3">The sequence shown here is derived from an EMBL/GenBank/DDBJ whole genome shotgun (WGS) entry which is preliminary data.</text>
</comment>
<dbReference type="EMBL" id="LSZP01000056">
    <property type="protein sequence ID" value="KXU34433.1"/>
    <property type="molecule type" value="Genomic_DNA"/>
</dbReference>
<dbReference type="AlphaFoldDB" id="A0A139SIS1"/>
<dbReference type="Pfam" id="PF02746">
    <property type="entry name" value="MR_MLE_N"/>
    <property type="match status" value="1"/>
</dbReference>
<dbReference type="SMART" id="SM00922">
    <property type="entry name" value="MR_MLE"/>
    <property type="match status" value="1"/>
</dbReference>
<dbReference type="Gene3D" id="3.20.20.120">
    <property type="entry name" value="Enolase-like C-terminal domain"/>
    <property type="match status" value="1"/>
</dbReference>
<dbReference type="CDD" id="cd03316">
    <property type="entry name" value="MR_like"/>
    <property type="match status" value="1"/>
</dbReference>
<dbReference type="Gene3D" id="3.30.390.10">
    <property type="entry name" value="Enolase-like, N-terminal domain"/>
    <property type="match status" value="1"/>
</dbReference>
<dbReference type="PANTHER" id="PTHR48080">
    <property type="entry name" value="D-GALACTONATE DEHYDRATASE-RELATED"/>
    <property type="match status" value="1"/>
</dbReference>
<dbReference type="STRING" id="1548208.AXK12_00545"/>
<feature type="domain" description="Mandelate racemase/muconate lactonizing enzyme C-terminal" evidence="2">
    <location>
        <begin position="131"/>
        <end position="236"/>
    </location>
</feature>
<dbReference type="InterPro" id="IPR029065">
    <property type="entry name" value="Enolase_C-like"/>
</dbReference>
<name>A0A139SIS1_9BACT</name>
<evidence type="ECO:0000256" key="1">
    <source>
        <dbReference type="ARBA" id="ARBA00023239"/>
    </source>
</evidence>
<evidence type="ECO:0000313" key="3">
    <source>
        <dbReference type="EMBL" id="KXU34433.1"/>
    </source>
</evidence>
<dbReference type="Proteomes" id="UP000071392">
    <property type="component" value="Unassembled WGS sequence"/>
</dbReference>
<proteinExistence type="predicted"/>
<evidence type="ECO:0000313" key="4">
    <source>
        <dbReference type="Proteomes" id="UP000071392"/>
    </source>
</evidence>
<keyword evidence="4" id="KW-1185">Reference proteome</keyword>
<dbReference type="InterPro" id="IPR034593">
    <property type="entry name" value="DgoD-like"/>
</dbReference>
<dbReference type="InterPro" id="IPR036849">
    <property type="entry name" value="Enolase-like_C_sf"/>
</dbReference>
<gene>
    <name evidence="3" type="ORF">AXK12_00545</name>
</gene>
<dbReference type="RefSeq" id="WP_068712934.1">
    <property type="nucleotide sequence ID" value="NZ_LSZP01000056.1"/>
</dbReference>
<dbReference type="SUPFAM" id="SSF54826">
    <property type="entry name" value="Enolase N-terminal domain-like"/>
    <property type="match status" value="1"/>
</dbReference>
<dbReference type="InterPro" id="IPR029017">
    <property type="entry name" value="Enolase-like_N"/>
</dbReference>
<sequence length="392" mass="42790">MKIVDIETYAVGAGWKNWLFVKVITDEGIYGIGEGTLNGFIRTTEAGVHELKHLAIGQDPRHITALVKRLLDSVSLDGGHIHRTVIAAIEVACWDILGKHLGVPIYQLLGGRARESVLGYANGWYRTERTPEAFLQAAQAVLAKGFKAFKLDPFGTAQSFISKEELELAYEICRTLRDRLPADTRILIDVHARFTGIAALQAAQKFADLDIYWFEEPTGRDRQETVHEMALRSPIPVATGEMYDTVGQFYTLAQGGGVNIFQPEPMSLGGIGASMQVAAIAAGHGSVIAPHQSGGPVATAVCLQLAAAVPNFLIQEHFDAFNEPWTRELVTWHPTVNPDNGHLSFPDAPGLGIDLNIDAIKAHPYDPNAYLNVHTEGWERRLGTRPQGSEAA</sequence>
<reference evidence="3 4" key="1">
    <citation type="submission" date="2016-02" db="EMBL/GenBank/DDBJ databases">
        <authorList>
            <person name="Wen L."/>
            <person name="He K."/>
            <person name="Yang H."/>
        </authorList>
    </citation>
    <scope>NUCLEOTIDE SEQUENCE [LARGE SCALE GENOMIC DNA]</scope>
    <source>
        <strain evidence="3 4">CV41</strain>
    </source>
</reference>
<dbReference type="OrthoDB" id="9775391at2"/>
<evidence type="ECO:0000259" key="2">
    <source>
        <dbReference type="SMART" id="SM00922"/>
    </source>
</evidence>